<proteinExistence type="predicted"/>
<protein>
    <recommendedName>
        <fullName evidence="1">Integrase catalytic domain-containing protein</fullName>
    </recommendedName>
</protein>
<dbReference type="PANTHER" id="PTHR42648">
    <property type="entry name" value="TRANSPOSASE, PUTATIVE-RELATED"/>
    <property type="match status" value="1"/>
</dbReference>
<evidence type="ECO:0000313" key="2">
    <source>
        <dbReference type="EMBL" id="KAJ9557013.1"/>
    </source>
</evidence>
<dbReference type="GO" id="GO:0015074">
    <property type="term" value="P:DNA integration"/>
    <property type="evidence" value="ECO:0007669"/>
    <property type="project" value="InterPro"/>
</dbReference>
<dbReference type="InterPro" id="IPR025724">
    <property type="entry name" value="GAG-pre-integrase_dom"/>
</dbReference>
<name>A0AA38THC7_9ASTR</name>
<gene>
    <name evidence="2" type="ORF">OSB04_011627</name>
</gene>
<dbReference type="Pfam" id="PF00665">
    <property type="entry name" value="rve"/>
    <property type="match status" value="1"/>
</dbReference>
<accession>A0AA38THC7</accession>
<comment type="caution">
    <text evidence="2">The sequence shown here is derived from an EMBL/GenBank/DDBJ whole genome shotgun (WGS) entry which is preliminary data.</text>
</comment>
<dbReference type="InterPro" id="IPR036397">
    <property type="entry name" value="RNaseH_sf"/>
</dbReference>
<dbReference type="InterPro" id="IPR001584">
    <property type="entry name" value="Integrase_cat-core"/>
</dbReference>
<dbReference type="GO" id="GO:0003676">
    <property type="term" value="F:nucleic acid binding"/>
    <property type="evidence" value="ECO:0007669"/>
    <property type="project" value="InterPro"/>
</dbReference>
<evidence type="ECO:0000259" key="1">
    <source>
        <dbReference type="PROSITE" id="PS50994"/>
    </source>
</evidence>
<keyword evidence="3" id="KW-1185">Reference proteome</keyword>
<dbReference type="InterPro" id="IPR012337">
    <property type="entry name" value="RNaseH-like_sf"/>
</dbReference>
<dbReference type="InterPro" id="IPR039537">
    <property type="entry name" value="Retrotran_Ty1/copia-like"/>
</dbReference>
<dbReference type="Pfam" id="PF13976">
    <property type="entry name" value="gag_pre-integrs"/>
    <property type="match status" value="1"/>
</dbReference>
<sequence>MFEKQSKKNLSISQLCDKNHKVSFLEKNCKVKNKHKEVILTSARKADVYIINMNTSTSTDNVCFVSRASTDINWLWHNRLSHLNFKTLNQLSINKLVTGLPDFRFTKVSLCSACEKGKQTRDSFKSKQISSISSPLHLLHMDLFGPKYTLVIVDEYSRYTWIFFLRSKSDALEEIIMFVRKMEKLNNLSVRSIRSNHGTEFKNSTLETFFDEKGIFQNFSSIRTPQENGVAERQNRTLIEAAR</sequence>
<reference evidence="2" key="1">
    <citation type="submission" date="2023-03" db="EMBL/GenBank/DDBJ databases">
        <title>Chromosome-scale reference genome and RAD-based genetic map of yellow starthistle (Centaurea solstitialis) reveal putative structural variation and QTLs associated with invader traits.</title>
        <authorList>
            <person name="Reatini B."/>
            <person name="Cang F.A."/>
            <person name="Jiang Q."/>
            <person name="Mckibben M.T.W."/>
            <person name="Barker M.S."/>
            <person name="Rieseberg L.H."/>
            <person name="Dlugosch K.M."/>
        </authorList>
    </citation>
    <scope>NUCLEOTIDE SEQUENCE</scope>
    <source>
        <strain evidence="2">CAN-66</strain>
        <tissue evidence="2">Leaf</tissue>
    </source>
</reference>
<dbReference type="AlphaFoldDB" id="A0AA38THC7"/>
<dbReference type="Proteomes" id="UP001172457">
    <property type="component" value="Chromosome 3"/>
</dbReference>
<dbReference type="PROSITE" id="PS50994">
    <property type="entry name" value="INTEGRASE"/>
    <property type="match status" value="1"/>
</dbReference>
<evidence type="ECO:0000313" key="3">
    <source>
        <dbReference type="Proteomes" id="UP001172457"/>
    </source>
</evidence>
<dbReference type="EMBL" id="JARYMX010000003">
    <property type="protein sequence ID" value="KAJ9557013.1"/>
    <property type="molecule type" value="Genomic_DNA"/>
</dbReference>
<organism evidence="2 3">
    <name type="scientific">Centaurea solstitialis</name>
    <name type="common">yellow star-thistle</name>
    <dbReference type="NCBI Taxonomy" id="347529"/>
    <lineage>
        <taxon>Eukaryota</taxon>
        <taxon>Viridiplantae</taxon>
        <taxon>Streptophyta</taxon>
        <taxon>Embryophyta</taxon>
        <taxon>Tracheophyta</taxon>
        <taxon>Spermatophyta</taxon>
        <taxon>Magnoliopsida</taxon>
        <taxon>eudicotyledons</taxon>
        <taxon>Gunneridae</taxon>
        <taxon>Pentapetalae</taxon>
        <taxon>asterids</taxon>
        <taxon>campanulids</taxon>
        <taxon>Asterales</taxon>
        <taxon>Asteraceae</taxon>
        <taxon>Carduoideae</taxon>
        <taxon>Cardueae</taxon>
        <taxon>Centaureinae</taxon>
        <taxon>Centaurea</taxon>
    </lineage>
</organism>
<dbReference type="Gene3D" id="3.30.420.10">
    <property type="entry name" value="Ribonuclease H-like superfamily/Ribonuclease H"/>
    <property type="match status" value="1"/>
</dbReference>
<feature type="domain" description="Integrase catalytic" evidence="1">
    <location>
        <begin position="131"/>
        <end position="243"/>
    </location>
</feature>
<dbReference type="SUPFAM" id="SSF53098">
    <property type="entry name" value="Ribonuclease H-like"/>
    <property type="match status" value="1"/>
</dbReference>
<dbReference type="PANTHER" id="PTHR42648:SF32">
    <property type="entry name" value="RIBONUCLEASE H-LIKE DOMAIN, GAG-PRE-INTEGRASE DOMAIN PROTEIN-RELATED"/>
    <property type="match status" value="1"/>
</dbReference>